<name>A0A8J2ZYQ7_9BACL</name>
<dbReference type="EMBL" id="BMFV01000032">
    <property type="protein sequence ID" value="GGH86340.1"/>
    <property type="molecule type" value="Genomic_DNA"/>
</dbReference>
<reference evidence="6" key="2">
    <citation type="submission" date="2020-09" db="EMBL/GenBank/DDBJ databases">
        <authorList>
            <person name="Sun Q."/>
            <person name="Zhou Y."/>
        </authorList>
    </citation>
    <scope>NUCLEOTIDE SEQUENCE</scope>
    <source>
        <strain evidence="6">CGMCC 1.12777</strain>
    </source>
</reference>
<comment type="caution">
    <text evidence="6">The sequence shown here is derived from an EMBL/GenBank/DDBJ whole genome shotgun (WGS) entry which is preliminary data.</text>
</comment>
<gene>
    <name evidence="6" type="ORF">GCM10007096_33820</name>
</gene>
<evidence type="ECO:0000256" key="1">
    <source>
        <dbReference type="ARBA" id="ARBA00022491"/>
    </source>
</evidence>
<evidence type="ECO:0000256" key="2">
    <source>
        <dbReference type="ARBA" id="ARBA00023015"/>
    </source>
</evidence>
<dbReference type="PANTHER" id="PTHR30146">
    <property type="entry name" value="LACI-RELATED TRANSCRIPTIONAL REPRESSOR"/>
    <property type="match status" value="1"/>
</dbReference>
<evidence type="ECO:0000259" key="5">
    <source>
        <dbReference type="Pfam" id="PF13377"/>
    </source>
</evidence>
<keyword evidence="4" id="KW-0804">Transcription</keyword>
<dbReference type="SUPFAM" id="SSF53822">
    <property type="entry name" value="Periplasmic binding protein-like I"/>
    <property type="match status" value="1"/>
</dbReference>
<dbReference type="GO" id="GO:0003700">
    <property type="term" value="F:DNA-binding transcription factor activity"/>
    <property type="evidence" value="ECO:0007669"/>
    <property type="project" value="TreeGrafter"/>
</dbReference>
<evidence type="ECO:0000313" key="7">
    <source>
        <dbReference type="Proteomes" id="UP000656813"/>
    </source>
</evidence>
<keyword evidence="1" id="KW-0678">Repressor</keyword>
<sequence>MHLFIESISHHTAEKLVLPSLLNNLNIDGLLILSHLPTEYISKVLSTGIPSVLIDHHDPHFQADSILINNRFGAYNAVEHLIQLGHKDIAFVGDIEFSPSYEERLEGYLLALRKHNISPNKNFIFSSAKEKEEEIEQFITALSEQPTAWFCVNDGHGFLVSSRLKQMGLNIPGQVSVCSFDNGQLSQIATPKITTVDIDLKHYGKKAVEQLFQRIENPNKPFEEILISTQLLVRESTAIRVKAW</sequence>
<evidence type="ECO:0000256" key="3">
    <source>
        <dbReference type="ARBA" id="ARBA00023125"/>
    </source>
</evidence>
<dbReference type="InterPro" id="IPR046335">
    <property type="entry name" value="LacI/GalR-like_sensor"/>
</dbReference>
<evidence type="ECO:0000313" key="6">
    <source>
        <dbReference type="EMBL" id="GGH86340.1"/>
    </source>
</evidence>
<dbReference type="Gene3D" id="3.40.50.2300">
    <property type="match status" value="2"/>
</dbReference>
<dbReference type="Proteomes" id="UP000656813">
    <property type="component" value="Unassembled WGS sequence"/>
</dbReference>
<organism evidence="6 7">
    <name type="scientific">Pullulanibacillus pueri</name>
    <dbReference type="NCBI Taxonomy" id="1437324"/>
    <lineage>
        <taxon>Bacteria</taxon>
        <taxon>Bacillati</taxon>
        <taxon>Bacillota</taxon>
        <taxon>Bacilli</taxon>
        <taxon>Bacillales</taxon>
        <taxon>Sporolactobacillaceae</taxon>
        <taxon>Pullulanibacillus</taxon>
    </lineage>
</organism>
<proteinExistence type="predicted"/>
<dbReference type="Pfam" id="PF13377">
    <property type="entry name" value="Peripla_BP_3"/>
    <property type="match status" value="1"/>
</dbReference>
<dbReference type="GO" id="GO:0000976">
    <property type="term" value="F:transcription cis-regulatory region binding"/>
    <property type="evidence" value="ECO:0007669"/>
    <property type="project" value="TreeGrafter"/>
</dbReference>
<evidence type="ECO:0000256" key="4">
    <source>
        <dbReference type="ARBA" id="ARBA00023163"/>
    </source>
</evidence>
<feature type="domain" description="Transcriptional regulator LacI/GalR-like sensor" evidence="5">
    <location>
        <begin position="78"/>
        <end position="237"/>
    </location>
</feature>
<keyword evidence="3" id="KW-0238">DNA-binding</keyword>
<keyword evidence="7" id="KW-1185">Reference proteome</keyword>
<keyword evidence="2" id="KW-0805">Transcription regulation</keyword>
<reference evidence="6" key="1">
    <citation type="journal article" date="2014" name="Int. J. Syst. Evol. Microbiol.">
        <title>Complete genome sequence of Corynebacterium casei LMG S-19264T (=DSM 44701T), isolated from a smear-ripened cheese.</title>
        <authorList>
            <consortium name="US DOE Joint Genome Institute (JGI-PGF)"/>
            <person name="Walter F."/>
            <person name="Albersmeier A."/>
            <person name="Kalinowski J."/>
            <person name="Ruckert C."/>
        </authorList>
    </citation>
    <scope>NUCLEOTIDE SEQUENCE</scope>
    <source>
        <strain evidence="6">CGMCC 1.12777</strain>
    </source>
</reference>
<dbReference type="InterPro" id="IPR028082">
    <property type="entry name" value="Peripla_BP_I"/>
</dbReference>
<accession>A0A8J2ZYQ7</accession>
<protein>
    <recommendedName>
        <fullName evidence="5">Transcriptional regulator LacI/GalR-like sensor domain-containing protein</fullName>
    </recommendedName>
</protein>
<dbReference type="PANTHER" id="PTHR30146:SF148">
    <property type="entry name" value="HTH-TYPE TRANSCRIPTIONAL REPRESSOR PURR-RELATED"/>
    <property type="match status" value="1"/>
</dbReference>
<dbReference type="AlphaFoldDB" id="A0A8J2ZYQ7"/>